<dbReference type="Pfam" id="PF12937">
    <property type="entry name" value="F-box-like"/>
    <property type="match status" value="1"/>
</dbReference>
<evidence type="ECO:0000313" key="2">
    <source>
        <dbReference type="EMBL" id="CAF4773362.1"/>
    </source>
</evidence>
<evidence type="ECO:0000259" key="1">
    <source>
        <dbReference type="PROSITE" id="PS50181"/>
    </source>
</evidence>
<accession>A0A821MPQ3</accession>
<dbReference type="InterPro" id="IPR047118">
    <property type="entry name" value="Fbxo7"/>
</dbReference>
<dbReference type="PANTHER" id="PTHR15537">
    <property type="entry name" value="F-BOX ONLY PROTEIN 7"/>
    <property type="match status" value="1"/>
</dbReference>
<dbReference type="Gene3D" id="3.40.1000.30">
    <property type="match status" value="1"/>
</dbReference>
<dbReference type="SMART" id="SM00256">
    <property type="entry name" value="FBOX"/>
    <property type="match status" value="1"/>
</dbReference>
<protein>
    <recommendedName>
        <fullName evidence="1">F-box domain-containing protein</fullName>
    </recommendedName>
</protein>
<dbReference type="Proteomes" id="UP000663880">
    <property type="component" value="Unassembled WGS sequence"/>
</dbReference>
<proteinExistence type="predicted"/>
<dbReference type="OrthoDB" id="101791at2759"/>
<dbReference type="InterPro" id="IPR001810">
    <property type="entry name" value="F-box_dom"/>
</dbReference>
<comment type="caution">
    <text evidence="2">The sequence shown here is derived from an EMBL/GenBank/DDBJ whole genome shotgun (WGS) entry which is preliminary data.</text>
</comment>
<dbReference type="SUPFAM" id="SSF81383">
    <property type="entry name" value="F-box domain"/>
    <property type="match status" value="1"/>
</dbReference>
<gene>
    <name evidence="2" type="ORF">PMACD_LOCUS1949</name>
</gene>
<dbReference type="AlphaFoldDB" id="A0A821MPQ3"/>
<dbReference type="InterPro" id="IPR036047">
    <property type="entry name" value="F-box-like_dom_sf"/>
</dbReference>
<sequence length="278" mass="31774">MNFPLEESTTEIIPAILNNVIKQLQSDGIELMQNDIFIVLIHVLMLENGFVTTNNVTDFIEHAKHITKIIQSQRKTGFYKEKFLLCGLDDMTVDIIMSPIGSAVFVNAAINNDNQEMYSVCLPTSRYVVAPKASTIPMIFRDLKHLSTAYKNKIVSPVKSRILSYCGYPSASLVGLPDDIFFSLIMLLSIEDIINVSKTCKRLNVILDNETLWHALYKRDFQVIVENDRTDWKMIYKETYVAELEKKNLPHLTGTIHDFMDISDMISYIDNPLWGDIL</sequence>
<keyword evidence="3" id="KW-1185">Reference proteome</keyword>
<dbReference type="GO" id="GO:0019901">
    <property type="term" value="F:protein kinase binding"/>
    <property type="evidence" value="ECO:0007669"/>
    <property type="project" value="InterPro"/>
</dbReference>
<organism evidence="2 3">
    <name type="scientific">Pieris macdunnoughi</name>
    <dbReference type="NCBI Taxonomy" id="345717"/>
    <lineage>
        <taxon>Eukaryota</taxon>
        <taxon>Metazoa</taxon>
        <taxon>Ecdysozoa</taxon>
        <taxon>Arthropoda</taxon>
        <taxon>Hexapoda</taxon>
        <taxon>Insecta</taxon>
        <taxon>Pterygota</taxon>
        <taxon>Neoptera</taxon>
        <taxon>Endopterygota</taxon>
        <taxon>Lepidoptera</taxon>
        <taxon>Glossata</taxon>
        <taxon>Ditrysia</taxon>
        <taxon>Papilionoidea</taxon>
        <taxon>Pieridae</taxon>
        <taxon>Pierinae</taxon>
        <taxon>Pieris</taxon>
    </lineage>
</organism>
<reference evidence="2" key="1">
    <citation type="submission" date="2021-02" db="EMBL/GenBank/DDBJ databases">
        <authorList>
            <person name="Steward A R."/>
        </authorList>
    </citation>
    <scope>NUCLEOTIDE SEQUENCE</scope>
</reference>
<feature type="domain" description="F-box" evidence="1">
    <location>
        <begin position="170"/>
        <end position="216"/>
    </location>
</feature>
<dbReference type="PANTHER" id="PTHR15537:SF2">
    <property type="entry name" value="F-BOX ONLY PROTEIN 7"/>
    <property type="match status" value="1"/>
</dbReference>
<evidence type="ECO:0000313" key="3">
    <source>
        <dbReference type="Proteomes" id="UP000663880"/>
    </source>
</evidence>
<dbReference type="Gene3D" id="1.20.1280.50">
    <property type="match status" value="1"/>
</dbReference>
<dbReference type="GO" id="GO:1903599">
    <property type="term" value="P:positive regulation of autophagy of mitochondrion"/>
    <property type="evidence" value="ECO:0007669"/>
    <property type="project" value="TreeGrafter"/>
</dbReference>
<name>A0A821MPQ3_9NEOP</name>
<dbReference type="PROSITE" id="PS50181">
    <property type="entry name" value="FBOX"/>
    <property type="match status" value="1"/>
</dbReference>
<dbReference type="EMBL" id="CAJOBZ010000003">
    <property type="protein sequence ID" value="CAF4773362.1"/>
    <property type="molecule type" value="Genomic_DNA"/>
</dbReference>